<protein>
    <submittedName>
        <fullName evidence="1">PorP/SprF family type IX secretion system membrane protein</fullName>
    </submittedName>
</protein>
<dbReference type="InterPro" id="IPR019861">
    <property type="entry name" value="PorP/SprF_Bacteroidetes"/>
</dbReference>
<reference evidence="1" key="1">
    <citation type="submission" date="2021-02" db="EMBL/GenBank/DDBJ databases">
        <title>Fulvivirga sp. S481 isolated from sea water.</title>
        <authorList>
            <person name="Bae S.S."/>
            <person name="Baek K."/>
        </authorList>
    </citation>
    <scope>NUCLEOTIDE SEQUENCE</scope>
    <source>
        <strain evidence="1">S481</strain>
    </source>
</reference>
<proteinExistence type="predicted"/>
<dbReference type="NCBIfam" id="TIGR03519">
    <property type="entry name" value="T9SS_PorP_fam"/>
    <property type="match status" value="1"/>
</dbReference>
<evidence type="ECO:0000313" key="2">
    <source>
        <dbReference type="Proteomes" id="UP000662783"/>
    </source>
</evidence>
<dbReference type="Pfam" id="PF11751">
    <property type="entry name" value="PorP_SprF"/>
    <property type="match status" value="1"/>
</dbReference>
<name>A0A974WKE8_9BACT</name>
<dbReference type="EMBL" id="CP070608">
    <property type="protein sequence ID" value="QSE98792.1"/>
    <property type="molecule type" value="Genomic_DNA"/>
</dbReference>
<evidence type="ECO:0000313" key="1">
    <source>
        <dbReference type="EMBL" id="QSE98792.1"/>
    </source>
</evidence>
<organism evidence="1 2">
    <name type="scientific">Fulvivirga lutea</name>
    <dbReference type="NCBI Taxonomy" id="2810512"/>
    <lineage>
        <taxon>Bacteria</taxon>
        <taxon>Pseudomonadati</taxon>
        <taxon>Bacteroidota</taxon>
        <taxon>Cytophagia</taxon>
        <taxon>Cytophagales</taxon>
        <taxon>Fulvivirgaceae</taxon>
        <taxon>Fulvivirga</taxon>
    </lineage>
</organism>
<dbReference type="AlphaFoldDB" id="A0A974WKE8"/>
<dbReference type="Proteomes" id="UP000662783">
    <property type="component" value="Chromosome"/>
</dbReference>
<sequence length="313" mass="34477">MSVFTLLLSIVKVSAQDPNFSMYHYTPLFTNPGSIGLQENVSIMLNYRSQSVEVGENFRASSLSGYYPIKIRNHRLVVAGNFLNDQIADFAQVNGGLLGVAYAIQITPLSELSFGAQSGFYQRRINNNFTTDDQFVDGVFNPNIVSGDAVLGQTVSYPTLSLGIQYQLNDEQGQEKAFVGVALFNATEPNVSLDESGKDKLPSSIRASVGYRIYQGYKFSVMPTARLVRQASNNFLNIGSRFGYELDNSEEGVKKIDLGIWYNTNNLGVFSIAYEQPNLTIGVSYDLPVGADLNTAQNGIFELAVSFRIKKKS</sequence>
<gene>
    <name evidence="1" type="ORF">JR347_06860</name>
</gene>
<keyword evidence="2" id="KW-1185">Reference proteome</keyword>
<dbReference type="KEGG" id="fuv:JR347_06860"/>
<accession>A0A974WKE8</accession>
<dbReference type="RefSeq" id="WP_205723306.1">
    <property type="nucleotide sequence ID" value="NZ_CP070608.1"/>
</dbReference>